<dbReference type="UniPathway" id="UPA00219"/>
<evidence type="ECO:0000256" key="4">
    <source>
        <dbReference type="ARBA" id="ARBA00022618"/>
    </source>
</evidence>
<name>A0A4R4ACT4_MARGR</name>
<evidence type="ECO:0000256" key="7">
    <source>
        <dbReference type="ARBA" id="ARBA00022984"/>
    </source>
</evidence>
<feature type="domain" description="Enolpyruvate transferase" evidence="15">
    <location>
        <begin position="40"/>
        <end position="439"/>
    </location>
</feature>
<dbReference type="InterPro" id="IPR050068">
    <property type="entry name" value="MurA_subfamily"/>
</dbReference>
<comment type="subcellular location">
    <subcellularLocation>
        <location evidence="1 13">Cytoplasm</location>
    </subcellularLocation>
</comment>
<keyword evidence="4 13" id="KW-0132">Cell division</keyword>
<comment type="similarity">
    <text evidence="11 13">Belongs to the EPSP synthase family. MurA subfamily.</text>
</comment>
<dbReference type="InterPro" id="IPR036968">
    <property type="entry name" value="Enolpyruvate_Tfrase_sf"/>
</dbReference>
<evidence type="ECO:0000256" key="3">
    <source>
        <dbReference type="ARBA" id="ARBA00022490"/>
    </source>
</evidence>
<accession>A0A4R4ACT4</accession>
<keyword evidence="8 13" id="KW-0131">Cell cycle</keyword>
<evidence type="ECO:0000256" key="6">
    <source>
        <dbReference type="ARBA" id="ARBA00022960"/>
    </source>
</evidence>
<sequence length="453" mass="47950">MLEPGPAAACPSQSKQSEGAGASAFVPQGFAETMDKLLINGGTRLDGVVEASGAKNAALPILAATLLADAPVTLTNIPRLRDIATTLELLGRMGAALRREGDRVEVEPRTLHDFAAPYELVKTMRASILVLGPLLARYGRADVSLPGGCAIGARPVNLHIEGLRAMGAEITVEGGYIRARARRLRGARLVMEMVSVTGTENLMMAAVLAEGETVIENAAREPEVADLGAFLNTLGARVEGAGSDRIRIQGVERLGGGSHRVMPDRIETGTFLVAAAMTGGRVRVERTCPEALDAVVQKLREAGAEVATGEDWIALDMHGRRPRAVDIHTAPHPGFPTDMQAQFCALNSIAEGVGTVTETIFENRFMHVPELERMGAEIRIEGNTAICRGVGRLTAAPVMATDLRASAGLVLAGLVAEGETLVDRLYHLDRGYDNIEAKLHALGADLRRTSGAD</sequence>
<feature type="binding site" evidence="13">
    <location>
        <position position="360"/>
    </location>
    <ligand>
        <name>UDP-N-acetyl-alpha-D-glucosamine</name>
        <dbReference type="ChEBI" id="CHEBI:57705"/>
    </ligand>
</feature>
<dbReference type="GO" id="GO:0008360">
    <property type="term" value="P:regulation of cell shape"/>
    <property type="evidence" value="ECO:0007669"/>
    <property type="project" value="UniProtKB-KW"/>
</dbReference>
<protein>
    <recommendedName>
        <fullName evidence="13">UDP-N-acetylglucosamine 1-carboxyvinyltransferase</fullName>
        <ecNumber evidence="13">2.5.1.7</ecNumber>
    </recommendedName>
    <alternativeName>
        <fullName evidence="13">Enoylpyruvate transferase</fullName>
    </alternativeName>
    <alternativeName>
        <fullName evidence="13">UDP-N-acetylglucosamine enolpyruvyl transferase</fullName>
        <shortName evidence="13">EPT</shortName>
    </alternativeName>
</protein>
<evidence type="ECO:0000256" key="5">
    <source>
        <dbReference type="ARBA" id="ARBA00022679"/>
    </source>
</evidence>
<dbReference type="Pfam" id="PF00275">
    <property type="entry name" value="EPSP_synthase"/>
    <property type="match status" value="1"/>
</dbReference>
<feature type="binding site" evidence="13">
    <location>
        <begin position="55"/>
        <end position="56"/>
    </location>
    <ligand>
        <name>phosphoenolpyruvate</name>
        <dbReference type="ChEBI" id="CHEBI:58702"/>
    </ligand>
</feature>
<evidence type="ECO:0000256" key="10">
    <source>
        <dbReference type="ARBA" id="ARBA00023317"/>
    </source>
</evidence>
<dbReference type="InterPro" id="IPR013792">
    <property type="entry name" value="RNA3'P_cycl/enolpyr_Trfase_a/b"/>
</dbReference>
<comment type="caution">
    <text evidence="16">The sequence shown here is derived from an EMBL/GenBank/DDBJ whole genome shotgun (WGS) entry which is preliminary data.</text>
</comment>
<dbReference type="InterPro" id="IPR005750">
    <property type="entry name" value="UDP_GlcNAc_COvinyl_MurA"/>
</dbReference>
<evidence type="ECO:0000256" key="13">
    <source>
        <dbReference type="HAMAP-Rule" id="MF_00111"/>
    </source>
</evidence>
<evidence type="ECO:0000256" key="11">
    <source>
        <dbReference type="ARBA" id="ARBA00038367"/>
    </source>
</evidence>
<evidence type="ECO:0000256" key="1">
    <source>
        <dbReference type="ARBA" id="ARBA00004496"/>
    </source>
</evidence>
<comment type="function">
    <text evidence="13">Cell wall formation. Adds enolpyruvyl to UDP-N-acetylglucosamine.</text>
</comment>
<comment type="catalytic activity">
    <reaction evidence="12 13">
        <text>phosphoenolpyruvate + UDP-N-acetyl-alpha-D-glucosamine = UDP-N-acetyl-3-O-(1-carboxyvinyl)-alpha-D-glucosamine + phosphate</text>
        <dbReference type="Rhea" id="RHEA:18681"/>
        <dbReference type="ChEBI" id="CHEBI:43474"/>
        <dbReference type="ChEBI" id="CHEBI:57705"/>
        <dbReference type="ChEBI" id="CHEBI:58702"/>
        <dbReference type="ChEBI" id="CHEBI:68483"/>
        <dbReference type="EC" id="2.5.1.7"/>
    </reaction>
</comment>
<dbReference type="GO" id="GO:0071555">
    <property type="term" value="P:cell wall organization"/>
    <property type="evidence" value="ECO:0007669"/>
    <property type="project" value="UniProtKB-KW"/>
</dbReference>
<dbReference type="GO" id="GO:0008760">
    <property type="term" value="F:UDP-N-acetylglucosamine 1-carboxyvinyltransferase activity"/>
    <property type="evidence" value="ECO:0007669"/>
    <property type="project" value="UniProtKB-UniRule"/>
</dbReference>
<dbReference type="EMBL" id="SMDC01000003">
    <property type="protein sequence ID" value="TCW36888.1"/>
    <property type="molecule type" value="Genomic_DNA"/>
</dbReference>
<feature type="modified residue" description="2-(S-cysteinyl)pyruvic acid O-phosphothioketal" evidence="13">
    <location>
        <position position="149"/>
    </location>
</feature>
<evidence type="ECO:0000256" key="9">
    <source>
        <dbReference type="ARBA" id="ARBA00023316"/>
    </source>
</evidence>
<keyword evidence="3 13" id="KW-0963">Cytoplasm</keyword>
<gene>
    <name evidence="13" type="primary">murA</name>
    <name evidence="16" type="ORF">EDC29_10380</name>
</gene>
<reference evidence="16 17" key="1">
    <citation type="submission" date="2019-03" db="EMBL/GenBank/DDBJ databases">
        <title>Genomic Encyclopedia of Type Strains, Phase IV (KMG-IV): sequencing the most valuable type-strain genomes for metagenomic binning, comparative biology and taxonomic classification.</title>
        <authorList>
            <person name="Goeker M."/>
        </authorList>
    </citation>
    <scope>NUCLEOTIDE SEQUENCE [LARGE SCALE GENOMIC DNA]</scope>
    <source>
        <strain evidence="16 17">DSM 203</strain>
    </source>
</reference>
<dbReference type="SUPFAM" id="SSF55205">
    <property type="entry name" value="EPT/RTPC-like"/>
    <property type="match status" value="1"/>
</dbReference>
<feature type="active site" description="Proton donor" evidence="13">
    <location>
        <position position="149"/>
    </location>
</feature>
<proteinExistence type="inferred from homology"/>
<dbReference type="AlphaFoldDB" id="A0A4R4ACT4"/>
<evidence type="ECO:0000313" key="17">
    <source>
        <dbReference type="Proteomes" id="UP000295247"/>
    </source>
</evidence>
<feature type="region of interest" description="Disordered" evidence="14">
    <location>
        <begin position="1"/>
        <end position="21"/>
    </location>
</feature>
<dbReference type="GO" id="GO:0051301">
    <property type="term" value="P:cell division"/>
    <property type="evidence" value="ECO:0007669"/>
    <property type="project" value="UniProtKB-KW"/>
</dbReference>
<evidence type="ECO:0000256" key="14">
    <source>
        <dbReference type="SAM" id="MobiDB-lite"/>
    </source>
</evidence>
<dbReference type="EC" id="2.5.1.7" evidence="13"/>
<organism evidence="16 17">
    <name type="scientific">Marichromatium gracile</name>
    <name type="common">Chromatium gracile</name>
    <dbReference type="NCBI Taxonomy" id="1048"/>
    <lineage>
        <taxon>Bacteria</taxon>
        <taxon>Pseudomonadati</taxon>
        <taxon>Pseudomonadota</taxon>
        <taxon>Gammaproteobacteria</taxon>
        <taxon>Chromatiales</taxon>
        <taxon>Chromatiaceae</taxon>
        <taxon>Marichromatium</taxon>
    </lineage>
</organism>
<dbReference type="PANTHER" id="PTHR43783">
    <property type="entry name" value="UDP-N-ACETYLGLUCOSAMINE 1-CARBOXYVINYLTRANSFERASE"/>
    <property type="match status" value="1"/>
</dbReference>
<dbReference type="PANTHER" id="PTHR43783:SF1">
    <property type="entry name" value="UDP-N-ACETYLGLUCOSAMINE 1-CARBOXYVINYLTRANSFERASE"/>
    <property type="match status" value="1"/>
</dbReference>
<dbReference type="Proteomes" id="UP000295247">
    <property type="component" value="Unassembled WGS sequence"/>
</dbReference>
<comment type="pathway">
    <text evidence="2 13">Cell wall biogenesis; peptidoglycan biosynthesis.</text>
</comment>
<dbReference type="GO" id="GO:0005737">
    <property type="term" value="C:cytoplasm"/>
    <property type="evidence" value="ECO:0007669"/>
    <property type="project" value="UniProtKB-SubCell"/>
</dbReference>
<dbReference type="InterPro" id="IPR001986">
    <property type="entry name" value="Enolpyruvate_Tfrase_dom"/>
</dbReference>
<dbReference type="FunFam" id="3.65.10.10:FF:000002">
    <property type="entry name" value="UDP-N-acetylglucosamine 1-carboxyvinyltransferase"/>
    <property type="match status" value="1"/>
</dbReference>
<keyword evidence="6 13" id="KW-0133">Cell shape</keyword>
<dbReference type="NCBIfam" id="NF006873">
    <property type="entry name" value="PRK09369.1"/>
    <property type="match status" value="1"/>
</dbReference>
<dbReference type="CDD" id="cd01555">
    <property type="entry name" value="UdpNAET"/>
    <property type="match status" value="1"/>
</dbReference>
<comment type="caution">
    <text evidence="13">Lacks conserved residue(s) required for the propagation of feature annotation.</text>
</comment>
<evidence type="ECO:0000259" key="15">
    <source>
        <dbReference type="Pfam" id="PF00275"/>
    </source>
</evidence>
<evidence type="ECO:0000313" key="16">
    <source>
        <dbReference type="EMBL" id="TCW36888.1"/>
    </source>
</evidence>
<dbReference type="Gene3D" id="3.65.10.10">
    <property type="entry name" value="Enolpyruvate transferase domain"/>
    <property type="match status" value="2"/>
</dbReference>
<dbReference type="NCBIfam" id="TIGR01072">
    <property type="entry name" value="murA"/>
    <property type="match status" value="1"/>
</dbReference>
<keyword evidence="9 13" id="KW-0961">Cell wall biogenesis/degradation</keyword>
<feature type="binding site" evidence="13">
    <location>
        <position position="338"/>
    </location>
    <ligand>
        <name>UDP-N-acetyl-alpha-D-glucosamine</name>
        <dbReference type="ChEBI" id="CHEBI:57705"/>
    </ligand>
</feature>
<keyword evidence="7 13" id="KW-0573">Peptidoglycan synthesis</keyword>
<dbReference type="GO" id="GO:0019277">
    <property type="term" value="P:UDP-N-acetylgalactosamine biosynthetic process"/>
    <property type="evidence" value="ECO:0007669"/>
    <property type="project" value="InterPro"/>
</dbReference>
<evidence type="ECO:0000256" key="8">
    <source>
        <dbReference type="ARBA" id="ARBA00023306"/>
    </source>
</evidence>
<keyword evidence="5 13" id="KW-0808">Transferase</keyword>
<dbReference type="GO" id="GO:0009252">
    <property type="term" value="P:peptidoglycan biosynthetic process"/>
    <property type="evidence" value="ECO:0007669"/>
    <property type="project" value="UniProtKB-UniRule"/>
</dbReference>
<feature type="binding site" evidence="13">
    <location>
        <position position="125"/>
    </location>
    <ligand>
        <name>UDP-N-acetyl-alpha-D-glucosamine</name>
        <dbReference type="ChEBI" id="CHEBI:57705"/>
    </ligand>
</feature>
<evidence type="ECO:0000256" key="2">
    <source>
        <dbReference type="ARBA" id="ARBA00004752"/>
    </source>
</evidence>
<evidence type="ECO:0000256" key="12">
    <source>
        <dbReference type="ARBA" id="ARBA00047527"/>
    </source>
</evidence>
<dbReference type="HAMAP" id="MF_00111">
    <property type="entry name" value="MurA"/>
    <property type="match status" value="1"/>
</dbReference>
<keyword evidence="10 13" id="KW-0670">Pyruvate</keyword>